<dbReference type="EMBL" id="JXJN01008607">
    <property type="status" value="NOT_ANNOTATED_CDS"/>
    <property type="molecule type" value="Genomic_DNA"/>
</dbReference>
<protein>
    <submittedName>
        <fullName evidence="1">Uncharacterized protein</fullName>
    </submittedName>
</protein>
<evidence type="ECO:0000313" key="2">
    <source>
        <dbReference type="Proteomes" id="UP000092460"/>
    </source>
</evidence>
<evidence type="ECO:0000313" key="1">
    <source>
        <dbReference type="EnsemblMetazoa" id="GPPI019220-PA"/>
    </source>
</evidence>
<reference evidence="2" key="1">
    <citation type="submission" date="2015-01" db="EMBL/GenBank/DDBJ databases">
        <authorList>
            <person name="Aksoy S."/>
            <person name="Warren W."/>
            <person name="Wilson R.K."/>
        </authorList>
    </citation>
    <scope>NUCLEOTIDE SEQUENCE [LARGE SCALE GENOMIC DNA]</scope>
    <source>
        <strain evidence="2">IAEA</strain>
    </source>
</reference>
<proteinExistence type="predicted"/>
<accession>A0A1B0B546</accession>
<reference evidence="1" key="2">
    <citation type="submission" date="2020-05" db="UniProtKB">
        <authorList>
            <consortium name="EnsemblMetazoa"/>
        </authorList>
    </citation>
    <scope>IDENTIFICATION</scope>
    <source>
        <strain evidence="1">IAEA</strain>
    </source>
</reference>
<sequence>MESDKPVVIHANLNQAHKNSTSELLLNRTKPEGIESLNASVWLLCSLLIDAHSVNLFEFQQLEIETVFPLPRSLRSKDVINFKEDKQQIYKKVAIAILFL</sequence>
<dbReference type="EnsemblMetazoa" id="GPPI019220-RA">
    <property type="protein sequence ID" value="GPPI019220-PA"/>
    <property type="gene ID" value="GPPI019220"/>
</dbReference>
<organism evidence="1 2">
    <name type="scientific">Glossina palpalis gambiensis</name>
    <dbReference type="NCBI Taxonomy" id="67801"/>
    <lineage>
        <taxon>Eukaryota</taxon>
        <taxon>Metazoa</taxon>
        <taxon>Ecdysozoa</taxon>
        <taxon>Arthropoda</taxon>
        <taxon>Hexapoda</taxon>
        <taxon>Insecta</taxon>
        <taxon>Pterygota</taxon>
        <taxon>Neoptera</taxon>
        <taxon>Endopterygota</taxon>
        <taxon>Diptera</taxon>
        <taxon>Brachycera</taxon>
        <taxon>Muscomorpha</taxon>
        <taxon>Hippoboscoidea</taxon>
        <taxon>Glossinidae</taxon>
        <taxon>Glossina</taxon>
    </lineage>
</organism>
<dbReference type="Proteomes" id="UP000092460">
    <property type="component" value="Unassembled WGS sequence"/>
</dbReference>
<keyword evidence="2" id="KW-1185">Reference proteome</keyword>
<name>A0A1B0B546_9MUSC</name>
<dbReference type="AlphaFoldDB" id="A0A1B0B546"/>
<dbReference type="VEuPathDB" id="VectorBase:GPPI019220"/>